<evidence type="ECO:0000313" key="1">
    <source>
        <dbReference type="EMBL" id="KAG5593873.1"/>
    </source>
</evidence>
<dbReference type="EMBL" id="JACXVP010000007">
    <property type="protein sequence ID" value="KAG5593873.1"/>
    <property type="molecule type" value="Genomic_DNA"/>
</dbReference>
<gene>
    <name evidence="1" type="ORF">H5410_035105</name>
</gene>
<protein>
    <submittedName>
        <fullName evidence="1">Uncharacterized protein</fullName>
    </submittedName>
</protein>
<organism evidence="1 2">
    <name type="scientific">Solanum commersonii</name>
    <name type="common">Commerson's wild potato</name>
    <name type="synonym">Commerson's nightshade</name>
    <dbReference type="NCBI Taxonomy" id="4109"/>
    <lineage>
        <taxon>Eukaryota</taxon>
        <taxon>Viridiplantae</taxon>
        <taxon>Streptophyta</taxon>
        <taxon>Embryophyta</taxon>
        <taxon>Tracheophyta</taxon>
        <taxon>Spermatophyta</taxon>
        <taxon>Magnoliopsida</taxon>
        <taxon>eudicotyledons</taxon>
        <taxon>Gunneridae</taxon>
        <taxon>Pentapetalae</taxon>
        <taxon>asterids</taxon>
        <taxon>lamiids</taxon>
        <taxon>Solanales</taxon>
        <taxon>Solanaceae</taxon>
        <taxon>Solanoideae</taxon>
        <taxon>Solaneae</taxon>
        <taxon>Solanum</taxon>
    </lineage>
</organism>
<reference evidence="1 2" key="1">
    <citation type="submission" date="2020-09" db="EMBL/GenBank/DDBJ databases">
        <title>De no assembly of potato wild relative species, Solanum commersonii.</title>
        <authorList>
            <person name="Cho K."/>
        </authorList>
    </citation>
    <scope>NUCLEOTIDE SEQUENCE [LARGE SCALE GENOMIC DNA]</scope>
    <source>
        <strain evidence="1">LZ3.2</strain>
        <tissue evidence="1">Leaf</tissue>
    </source>
</reference>
<dbReference type="Proteomes" id="UP000824120">
    <property type="component" value="Chromosome 7"/>
</dbReference>
<sequence length="61" mass="6987">MTKQGTLKYNCTWTRSRGGATKGTCSFGSNHLSSTRRSRLLFLNLSKSSKQRAIWNVYPFR</sequence>
<accession>A0A9J5Y0A7</accession>
<name>A0A9J5Y0A7_SOLCO</name>
<evidence type="ECO:0000313" key="2">
    <source>
        <dbReference type="Proteomes" id="UP000824120"/>
    </source>
</evidence>
<proteinExistence type="predicted"/>
<comment type="caution">
    <text evidence="1">The sequence shown here is derived from an EMBL/GenBank/DDBJ whole genome shotgun (WGS) entry which is preliminary data.</text>
</comment>
<keyword evidence="2" id="KW-1185">Reference proteome</keyword>
<dbReference type="AlphaFoldDB" id="A0A9J5Y0A7"/>